<organism evidence="9 10">
    <name type="scientific">Ligilactobacillus acidipiscis</name>
    <dbReference type="NCBI Taxonomy" id="89059"/>
    <lineage>
        <taxon>Bacteria</taxon>
        <taxon>Bacillati</taxon>
        <taxon>Bacillota</taxon>
        <taxon>Bacilli</taxon>
        <taxon>Lactobacillales</taxon>
        <taxon>Lactobacillaceae</taxon>
        <taxon>Ligilactobacillus</taxon>
    </lineage>
</organism>
<accession>A0A921F7I8</accession>
<dbReference type="InterPro" id="IPR051471">
    <property type="entry name" value="Bacterial_PTS_sugar_comp"/>
</dbReference>
<dbReference type="Pfam" id="PF03610">
    <property type="entry name" value="EIIA-man"/>
    <property type="match status" value="1"/>
</dbReference>
<dbReference type="PANTHER" id="PTHR33799">
    <property type="entry name" value="PTS PERMEASE-RELATED-RELATED"/>
    <property type="match status" value="1"/>
</dbReference>
<dbReference type="Proteomes" id="UP000707535">
    <property type="component" value="Unassembled WGS sequence"/>
</dbReference>
<dbReference type="AlphaFoldDB" id="A0A921F7I8"/>
<evidence type="ECO:0000256" key="5">
    <source>
        <dbReference type="ARBA" id="ARBA00022679"/>
    </source>
</evidence>
<keyword evidence="7" id="KW-0418">Kinase</keyword>
<dbReference type="CDD" id="cd00006">
    <property type="entry name" value="PTS_IIA_man"/>
    <property type="match status" value="1"/>
</dbReference>
<dbReference type="EMBL" id="DYXG01000021">
    <property type="protein sequence ID" value="HJE96454.1"/>
    <property type="molecule type" value="Genomic_DNA"/>
</dbReference>
<keyword evidence="2" id="KW-0813">Transport</keyword>
<keyword evidence="3" id="KW-0963">Cytoplasm</keyword>
<dbReference type="PANTHER" id="PTHR33799:SF1">
    <property type="entry name" value="PTS SYSTEM MANNOSE-SPECIFIC EIIAB COMPONENT-RELATED"/>
    <property type="match status" value="1"/>
</dbReference>
<keyword evidence="6" id="KW-0598">Phosphotransferase system</keyword>
<reference evidence="9" key="1">
    <citation type="journal article" date="2021" name="PeerJ">
        <title>Extensive microbial diversity within the chicken gut microbiome revealed by metagenomics and culture.</title>
        <authorList>
            <person name="Gilroy R."/>
            <person name="Ravi A."/>
            <person name="Getino M."/>
            <person name="Pursley I."/>
            <person name="Horton D.L."/>
            <person name="Alikhan N.F."/>
            <person name="Baker D."/>
            <person name="Gharbi K."/>
            <person name="Hall N."/>
            <person name="Watson M."/>
            <person name="Adriaenssens E.M."/>
            <person name="Foster-Nyarko E."/>
            <person name="Jarju S."/>
            <person name="Secka A."/>
            <person name="Antonio M."/>
            <person name="Oren A."/>
            <person name="Chaudhuri R.R."/>
            <person name="La Ragione R."/>
            <person name="Hildebrand F."/>
            <person name="Pallen M.J."/>
        </authorList>
    </citation>
    <scope>NUCLEOTIDE SEQUENCE</scope>
    <source>
        <strain evidence="9">CHK174-6876</strain>
    </source>
</reference>
<gene>
    <name evidence="9" type="ORF">K8V00_02430</name>
</gene>
<dbReference type="InterPro" id="IPR036662">
    <property type="entry name" value="PTS_EIIA_man-typ_sf"/>
</dbReference>
<feature type="domain" description="PTS EIIA type-4" evidence="8">
    <location>
        <begin position="1"/>
        <end position="128"/>
    </location>
</feature>
<proteinExistence type="predicted"/>
<keyword evidence="5" id="KW-0808">Transferase</keyword>
<dbReference type="Gene3D" id="3.40.50.510">
    <property type="entry name" value="Phosphotransferase system, mannose-type IIA component"/>
    <property type="match status" value="1"/>
</dbReference>
<evidence type="ECO:0000256" key="6">
    <source>
        <dbReference type="ARBA" id="ARBA00022683"/>
    </source>
</evidence>
<reference evidence="9" key="2">
    <citation type="submission" date="2021-09" db="EMBL/GenBank/DDBJ databases">
        <authorList>
            <person name="Gilroy R."/>
        </authorList>
    </citation>
    <scope>NUCLEOTIDE SEQUENCE</scope>
    <source>
        <strain evidence="9">CHK174-6876</strain>
    </source>
</reference>
<dbReference type="GO" id="GO:0016301">
    <property type="term" value="F:kinase activity"/>
    <property type="evidence" value="ECO:0007669"/>
    <property type="project" value="UniProtKB-KW"/>
</dbReference>
<evidence type="ECO:0000256" key="7">
    <source>
        <dbReference type="ARBA" id="ARBA00022777"/>
    </source>
</evidence>
<dbReference type="PROSITE" id="PS51096">
    <property type="entry name" value="PTS_EIIA_TYPE_4"/>
    <property type="match status" value="1"/>
</dbReference>
<dbReference type="InterPro" id="IPR004701">
    <property type="entry name" value="PTS_EIIA_man-typ"/>
</dbReference>
<keyword evidence="4 9" id="KW-0762">Sugar transport</keyword>
<comment type="subcellular location">
    <subcellularLocation>
        <location evidence="1">Cytoplasm</location>
    </subcellularLocation>
</comment>
<evidence type="ECO:0000256" key="4">
    <source>
        <dbReference type="ARBA" id="ARBA00022597"/>
    </source>
</evidence>
<comment type="caution">
    <text evidence="9">The sequence shown here is derived from an EMBL/GenBank/DDBJ whole genome shotgun (WGS) entry which is preliminary data.</text>
</comment>
<dbReference type="GO" id="GO:0016020">
    <property type="term" value="C:membrane"/>
    <property type="evidence" value="ECO:0007669"/>
    <property type="project" value="InterPro"/>
</dbReference>
<sequence length="145" mass="15288">MKYVILISHGEFAEGLKSALEMFAGDKANDVLAVGLKKGESADQFGKRFAQIMTGVDKTAGLVLLADIVGGSPLTTACNILAQTGRMDGTIVLGGMNFPMALNAVLYKDSLEESQFVKTVLGEASAALQQFEPAANDADDEEDDI</sequence>
<name>A0A921F7I8_9LACO</name>
<evidence type="ECO:0000256" key="3">
    <source>
        <dbReference type="ARBA" id="ARBA00022490"/>
    </source>
</evidence>
<evidence type="ECO:0000313" key="9">
    <source>
        <dbReference type="EMBL" id="HJE96454.1"/>
    </source>
</evidence>
<evidence type="ECO:0000256" key="1">
    <source>
        <dbReference type="ARBA" id="ARBA00004496"/>
    </source>
</evidence>
<dbReference type="GO" id="GO:0009401">
    <property type="term" value="P:phosphoenolpyruvate-dependent sugar phosphotransferase system"/>
    <property type="evidence" value="ECO:0007669"/>
    <property type="project" value="UniProtKB-KW"/>
</dbReference>
<dbReference type="InterPro" id="IPR033887">
    <property type="entry name" value="PTS_IIA_man"/>
</dbReference>
<dbReference type="GO" id="GO:0005737">
    <property type="term" value="C:cytoplasm"/>
    <property type="evidence" value="ECO:0007669"/>
    <property type="project" value="UniProtKB-SubCell"/>
</dbReference>
<evidence type="ECO:0000313" key="10">
    <source>
        <dbReference type="Proteomes" id="UP000707535"/>
    </source>
</evidence>
<evidence type="ECO:0000259" key="8">
    <source>
        <dbReference type="PROSITE" id="PS51096"/>
    </source>
</evidence>
<protein>
    <submittedName>
        <fullName evidence="9">PTS sugar transporter subunit IIA</fullName>
    </submittedName>
</protein>
<evidence type="ECO:0000256" key="2">
    <source>
        <dbReference type="ARBA" id="ARBA00022448"/>
    </source>
</evidence>
<dbReference type="SUPFAM" id="SSF53062">
    <property type="entry name" value="PTS system fructose IIA component-like"/>
    <property type="match status" value="1"/>
</dbReference>